<evidence type="ECO:0000256" key="4">
    <source>
        <dbReference type="RuleBase" id="RU003495"/>
    </source>
</evidence>
<dbReference type="Gene3D" id="2.40.40.10">
    <property type="entry name" value="RlpA-like domain"/>
    <property type="match status" value="1"/>
</dbReference>
<keyword evidence="1 3" id="KW-0456">Lyase</keyword>
<dbReference type="InterPro" id="IPR012997">
    <property type="entry name" value="RplA"/>
</dbReference>
<dbReference type="NCBIfam" id="TIGR00413">
    <property type="entry name" value="rlpA"/>
    <property type="match status" value="1"/>
</dbReference>
<dbReference type="EC" id="4.2.2.-" evidence="3"/>
<name>A0A178MRH6_9PROT</name>
<evidence type="ECO:0000256" key="3">
    <source>
        <dbReference type="HAMAP-Rule" id="MF_02071"/>
    </source>
</evidence>
<comment type="function">
    <text evidence="3">Lytic transglycosylase with a strong preference for naked glycan strands that lack stem peptides.</text>
</comment>
<feature type="domain" description="RlpA-like protein double-psi beta-barrel" evidence="5">
    <location>
        <begin position="36"/>
        <end position="124"/>
    </location>
</feature>
<dbReference type="GO" id="GO:0000270">
    <property type="term" value="P:peptidoglycan metabolic process"/>
    <property type="evidence" value="ECO:0007669"/>
    <property type="project" value="UniProtKB-UniRule"/>
</dbReference>
<dbReference type="CDD" id="cd22268">
    <property type="entry name" value="DPBB_RlpA-like"/>
    <property type="match status" value="1"/>
</dbReference>
<organism evidence="6 7">
    <name type="scientific">Paramagnetospirillum marisnigri</name>
    <dbReference type="NCBI Taxonomy" id="1285242"/>
    <lineage>
        <taxon>Bacteria</taxon>
        <taxon>Pseudomonadati</taxon>
        <taxon>Pseudomonadota</taxon>
        <taxon>Alphaproteobacteria</taxon>
        <taxon>Rhodospirillales</taxon>
        <taxon>Magnetospirillaceae</taxon>
        <taxon>Paramagnetospirillum</taxon>
    </lineage>
</organism>
<evidence type="ECO:0000256" key="1">
    <source>
        <dbReference type="ARBA" id="ARBA00023239"/>
    </source>
</evidence>
<dbReference type="OrthoDB" id="9779128at2"/>
<dbReference type="RefSeq" id="WP_068491598.1">
    <property type="nucleotide sequence ID" value="NZ_LWQT01000046.1"/>
</dbReference>
<dbReference type="InterPro" id="IPR036908">
    <property type="entry name" value="RlpA-like_sf"/>
</dbReference>
<dbReference type="GO" id="GO:0008932">
    <property type="term" value="F:lytic endotransglycosylase activity"/>
    <property type="evidence" value="ECO:0007669"/>
    <property type="project" value="UniProtKB-UniRule"/>
</dbReference>
<dbReference type="SUPFAM" id="SSF50685">
    <property type="entry name" value="Barwin-like endoglucanases"/>
    <property type="match status" value="1"/>
</dbReference>
<proteinExistence type="inferred from homology"/>
<dbReference type="STRING" id="1285242.A6A04_16265"/>
<dbReference type="InterPro" id="IPR009009">
    <property type="entry name" value="RlpA-like_DPBB"/>
</dbReference>
<accession>A0A178MRH6</accession>
<protein>
    <recommendedName>
        <fullName evidence="3">Endolytic peptidoglycan transglycosylase RlpA</fullName>
        <ecNumber evidence="3">4.2.2.-</ecNumber>
    </recommendedName>
</protein>
<sequence length="130" mass="14106">MRIVNRFPHLSAMVAFIAVFGLTHCATARAEGRIHQKGIASWYGNEHHGRRTANGEIHDSRLATAAHLRLPFGSKVKVTNRKTGASVVVRINDRGPYVKGRIIDLSESAARDLGVLTDGIAPVSISLLKS</sequence>
<dbReference type="EMBL" id="LWQT01000046">
    <property type="protein sequence ID" value="OAN51330.1"/>
    <property type="molecule type" value="Genomic_DNA"/>
</dbReference>
<comment type="caution">
    <text evidence="6">The sequence shown here is derived from an EMBL/GenBank/DDBJ whole genome shotgun (WGS) entry which is preliminary data.</text>
</comment>
<dbReference type="GO" id="GO:0071555">
    <property type="term" value="P:cell wall organization"/>
    <property type="evidence" value="ECO:0007669"/>
    <property type="project" value="UniProtKB-KW"/>
</dbReference>
<keyword evidence="7" id="KW-1185">Reference proteome</keyword>
<evidence type="ECO:0000256" key="2">
    <source>
        <dbReference type="ARBA" id="ARBA00023316"/>
    </source>
</evidence>
<dbReference type="PANTHER" id="PTHR34183">
    <property type="entry name" value="ENDOLYTIC PEPTIDOGLYCAN TRANSGLYCOSYLASE RLPA"/>
    <property type="match status" value="1"/>
</dbReference>
<dbReference type="Pfam" id="PF03330">
    <property type="entry name" value="DPBB_1"/>
    <property type="match status" value="1"/>
</dbReference>
<keyword evidence="2 3" id="KW-0961">Cell wall biogenesis/degradation</keyword>
<evidence type="ECO:0000259" key="5">
    <source>
        <dbReference type="Pfam" id="PF03330"/>
    </source>
</evidence>
<comment type="similarity">
    <text evidence="3 4">Belongs to the RlpA family.</text>
</comment>
<reference evidence="6 7" key="1">
    <citation type="submission" date="2016-04" db="EMBL/GenBank/DDBJ databases">
        <title>Draft genome sequence of freshwater magnetotactic bacteria Magnetospirillum marisnigri SP-1 and Magnetospirillum moscoviense BB-1.</title>
        <authorList>
            <person name="Koziaeva V."/>
            <person name="Dziuba M.V."/>
            <person name="Ivanov T.M."/>
            <person name="Kuznetsov B."/>
            <person name="Grouzdev D.S."/>
        </authorList>
    </citation>
    <scope>NUCLEOTIDE SEQUENCE [LARGE SCALE GENOMIC DNA]</scope>
    <source>
        <strain evidence="6 7">SP-1</strain>
    </source>
</reference>
<evidence type="ECO:0000313" key="7">
    <source>
        <dbReference type="Proteomes" id="UP000078428"/>
    </source>
</evidence>
<dbReference type="HAMAP" id="MF_02071">
    <property type="entry name" value="RlpA"/>
    <property type="match status" value="1"/>
</dbReference>
<dbReference type="InterPro" id="IPR034718">
    <property type="entry name" value="RlpA"/>
</dbReference>
<dbReference type="PANTHER" id="PTHR34183:SF1">
    <property type="entry name" value="ENDOLYTIC PEPTIDOGLYCAN TRANSGLYCOSYLASE RLPA"/>
    <property type="match status" value="1"/>
</dbReference>
<evidence type="ECO:0000313" key="6">
    <source>
        <dbReference type="EMBL" id="OAN51330.1"/>
    </source>
</evidence>
<dbReference type="AlphaFoldDB" id="A0A178MRH6"/>
<gene>
    <name evidence="3" type="primary">rlpA</name>
    <name evidence="6" type="ORF">A6A04_16265</name>
</gene>
<dbReference type="Proteomes" id="UP000078428">
    <property type="component" value="Unassembled WGS sequence"/>
</dbReference>